<keyword evidence="1" id="KW-0812">Transmembrane</keyword>
<proteinExistence type="predicted"/>
<sequence length="239" mass="27234">MAVVSPAASREKRMSRAFSTVDSQNAVPHQEEFQKCCFDRSNIKHGLYLFLFLDCAMAVVLFTTVIIHVAIQNNHSLIFILFTTVFCIGTALSVTFTWLSLRTEKAVFLWVFIGSTVATITFAVGLGIMLLLENVLLIQTKVFKNSIFGFDDTTLSGDKLLTLAIVVFTTLLVVFLTWKLTILIKFYHYVYENSAEGRIRHVRNDTRLHRRRKSTPYYDRRSSMFPELEDGNKPNDTAA</sequence>
<feature type="transmembrane region" description="Helical" evidence="1">
    <location>
        <begin position="47"/>
        <end position="71"/>
    </location>
</feature>
<protein>
    <submittedName>
        <fullName evidence="3">Uncharacterized protein</fullName>
    </submittedName>
</protein>
<evidence type="ECO:0000256" key="1">
    <source>
        <dbReference type="SAM" id="Phobius"/>
    </source>
</evidence>
<reference evidence="3" key="1">
    <citation type="submission" date="2022-11" db="UniProtKB">
        <authorList>
            <consortium name="WormBaseParasite"/>
        </authorList>
    </citation>
    <scope>IDENTIFICATION</scope>
</reference>
<accession>A0A914WT42</accession>
<feature type="transmembrane region" description="Helical" evidence="1">
    <location>
        <begin position="106"/>
        <end position="132"/>
    </location>
</feature>
<evidence type="ECO:0000313" key="2">
    <source>
        <dbReference type="Proteomes" id="UP000887566"/>
    </source>
</evidence>
<name>A0A914WT42_9BILA</name>
<dbReference type="Proteomes" id="UP000887566">
    <property type="component" value="Unplaced"/>
</dbReference>
<feature type="transmembrane region" description="Helical" evidence="1">
    <location>
        <begin position="77"/>
        <end position="99"/>
    </location>
</feature>
<dbReference type="AlphaFoldDB" id="A0A914WT42"/>
<keyword evidence="2" id="KW-1185">Reference proteome</keyword>
<feature type="transmembrane region" description="Helical" evidence="1">
    <location>
        <begin position="160"/>
        <end position="178"/>
    </location>
</feature>
<organism evidence="2 3">
    <name type="scientific">Plectus sambesii</name>
    <dbReference type="NCBI Taxonomy" id="2011161"/>
    <lineage>
        <taxon>Eukaryota</taxon>
        <taxon>Metazoa</taxon>
        <taxon>Ecdysozoa</taxon>
        <taxon>Nematoda</taxon>
        <taxon>Chromadorea</taxon>
        <taxon>Plectida</taxon>
        <taxon>Plectina</taxon>
        <taxon>Plectoidea</taxon>
        <taxon>Plectidae</taxon>
        <taxon>Plectus</taxon>
    </lineage>
</organism>
<keyword evidence="1" id="KW-0472">Membrane</keyword>
<keyword evidence="1" id="KW-1133">Transmembrane helix</keyword>
<evidence type="ECO:0000313" key="3">
    <source>
        <dbReference type="WBParaSite" id="PSAMB.scaffold52size92702.g1132.t1"/>
    </source>
</evidence>
<dbReference type="WBParaSite" id="PSAMB.scaffold52size92702.g1132.t1">
    <property type="protein sequence ID" value="PSAMB.scaffold52size92702.g1132.t1"/>
    <property type="gene ID" value="PSAMB.scaffold52size92702.g1132"/>
</dbReference>